<reference evidence="2" key="1">
    <citation type="submission" date="2022-10" db="EMBL/GenBank/DDBJ databases">
        <title>Luteolibacter sp. GHJ8, whole genome shotgun sequencing project.</title>
        <authorList>
            <person name="Zhao G."/>
            <person name="Shen L."/>
        </authorList>
    </citation>
    <scope>NUCLEOTIDE SEQUENCE</scope>
    <source>
        <strain evidence="2">GHJ8</strain>
    </source>
</reference>
<keyword evidence="3" id="KW-1185">Reference proteome</keyword>
<protein>
    <submittedName>
        <fullName evidence="2">NUDIX hydrolase</fullName>
    </submittedName>
</protein>
<dbReference type="GO" id="GO:0016787">
    <property type="term" value="F:hydrolase activity"/>
    <property type="evidence" value="ECO:0007669"/>
    <property type="project" value="UniProtKB-KW"/>
</dbReference>
<dbReference type="Pfam" id="PF00293">
    <property type="entry name" value="NUDIX"/>
    <property type="match status" value="1"/>
</dbReference>
<organism evidence="2 3">
    <name type="scientific">Luteolibacter rhizosphaerae</name>
    <dbReference type="NCBI Taxonomy" id="2989719"/>
    <lineage>
        <taxon>Bacteria</taxon>
        <taxon>Pseudomonadati</taxon>
        <taxon>Verrucomicrobiota</taxon>
        <taxon>Verrucomicrobiia</taxon>
        <taxon>Verrucomicrobiales</taxon>
        <taxon>Verrucomicrobiaceae</taxon>
        <taxon>Luteolibacter</taxon>
    </lineage>
</organism>
<gene>
    <name evidence="2" type="ORF">OJ996_25265</name>
</gene>
<sequence>MHRQPLLDQLAAYQLKHPAEAETIARFIAFVQRCPDCFERSLLEGHITGSAWIMDSDGGRVLLTHHRKLDAWLQLGGHADGEADVQAVALKEAREESGLEDFEVLGEGIYDLDIHLIPERKGVPEHYHYDVRYLLRATGSTDYVVSEESHDLRWVAVNEVATLTEDQSMLRMVRKCLSEMES</sequence>
<dbReference type="Gene3D" id="3.90.79.10">
    <property type="entry name" value="Nucleoside Triphosphate Pyrophosphohydrolase"/>
    <property type="match status" value="1"/>
</dbReference>
<name>A0ABT3GAQ9_9BACT</name>
<dbReference type="EMBL" id="JAPDDR010000021">
    <property type="protein sequence ID" value="MCW1916923.1"/>
    <property type="molecule type" value="Genomic_DNA"/>
</dbReference>
<evidence type="ECO:0000259" key="1">
    <source>
        <dbReference type="PROSITE" id="PS51462"/>
    </source>
</evidence>
<dbReference type="PROSITE" id="PS51462">
    <property type="entry name" value="NUDIX"/>
    <property type="match status" value="1"/>
</dbReference>
<dbReference type="Proteomes" id="UP001165653">
    <property type="component" value="Unassembled WGS sequence"/>
</dbReference>
<dbReference type="InterPro" id="IPR000086">
    <property type="entry name" value="NUDIX_hydrolase_dom"/>
</dbReference>
<keyword evidence="2" id="KW-0378">Hydrolase</keyword>
<accession>A0ABT3GAQ9</accession>
<dbReference type="InterPro" id="IPR015797">
    <property type="entry name" value="NUDIX_hydrolase-like_dom_sf"/>
</dbReference>
<dbReference type="RefSeq" id="WP_264516543.1">
    <property type="nucleotide sequence ID" value="NZ_JAPDDR010000021.1"/>
</dbReference>
<dbReference type="CDD" id="cd03674">
    <property type="entry name" value="NUDIX_Hydrolase"/>
    <property type="match status" value="1"/>
</dbReference>
<evidence type="ECO:0000313" key="2">
    <source>
        <dbReference type="EMBL" id="MCW1916923.1"/>
    </source>
</evidence>
<proteinExistence type="predicted"/>
<comment type="caution">
    <text evidence="2">The sequence shown here is derived from an EMBL/GenBank/DDBJ whole genome shotgun (WGS) entry which is preliminary data.</text>
</comment>
<dbReference type="SUPFAM" id="SSF55811">
    <property type="entry name" value="Nudix"/>
    <property type="match status" value="1"/>
</dbReference>
<evidence type="ECO:0000313" key="3">
    <source>
        <dbReference type="Proteomes" id="UP001165653"/>
    </source>
</evidence>
<feature type="domain" description="Nudix hydrolase" evidence="1">
    <location>
        <begin position="44"/>
        <end position="177"/>
    </location>
</feature>